<dbReference type="Proteomes" id="UP000199514">
    <property type="component" value="Unassembled WGS sequence"/>
</dbReference>
<gene>
    <name evidence="1" type="ORF">SAMN05421780_104290</name>
</gene>
<evidence type="ECO:0000313" key="1">
    <source>
        <dbReference type="EMBL" id="SFC33284.1"/>
    </source>
</evidence>
<dbReference type="RefSeq" id="WP_091511228.1">
    <property type="nucleotide sequence ID" value="NZ_FOLE01000004.1"/>
</dbReference>
<sequence length="72" mass="8296">MAKVLLALDYTDALVLQNHINEILNTEVEDLECLNRVLLDLKTGIAVEQKHNRSKFCQEMRELLSDLTDQEP</sequence>
<organism evidence="1 2">
    <name type="scientific">Flexibacter flexilis DSM 6793</name>
    <dbReference type="NCBI Taxonomy" id="927664"/>
    <lineage>
        <taxon>Bacteria</taxon>
        <taxon>Pseudomonadati</taxon>
        <taxon>Bacteroidota</taxon>
        <taxon>Cytophagia</taxon>
        <taxon>Cytophagales</taxon>
        <taxon>Flexibacteraceae</taxon>
        <taxon>Flexibacter</taxon>
    </lineage>
</organism>
<dbReference type="AlphaFoldDB" id="A0A1I1IAT2"/>
<keyword evidence="2" id="KW-1185">Reference proteome</keyword>
<dbReference type="EMBL" id="FOLE01000004">
    <property type="protein sequence ID" value="SFC33284.1"/>
    <property type="molecule type" value="Genomic_DNA"/>
</dbReference>
<dbReference type="STRING" id="927664.SAMN05421780_104290"/>
<evidence type="ECO:0000313" key="2">
    <source>
        <dbReference type="Proteomes" id="UP000199514"/>
    </source>
</evidence>
<proteinExistence type="predicted"/>
<protein>
    <submittedName>
        <fullName evidence="1">Uncharacterized protein</fullName>
    </submittedName>
</protein>
<name>A0A1I1IAT2_9BACT</name>
<reference evidence="1 2" key="1">
    <citation type="submission" date="2016-10" db="EMBL/GenBank/DDBJ databases">
        <authorList>
            <person name="de Groot N.N."/>
        </authorList>
    </citation>
    <scope>NUCLEOTIDE SEQUENCE [LARGE SCALE GENOMIC DNA]</scope>
    <source>
        <strain evidence="1 2">DSM 6793</strain>
    </source>
</reference>
<accession>A0A1I1IAT2</accession>